<proteinExistence type="inferred from homology"/>
<keyword evidence="6" id="KW-0808">Transferase</keyword>
<evidence type="ECO:0000256" key="4">
    <source>
        <dbReference type="ARBA" id="ARBA00012557"/>
    </source>
</evidence>
<evidence type="ECO:0000256" key="2">
    <source>
        <dbReference type="ARBA" id="ARBA00004922"/>
    </source>
</evidence>
<sequence>MRYLQLQSVREGRALRWLKLSIFTEAIFYIVFGIFVGWHLPMIIKTGLISMDVEKKRNIEDSGQQMRQSKAPNPFLFNIRVSAKNMLSMIMQYKIRSGKLNGIDELHNETARTFPLEDDAHRNERIIADYVASEVYVFCWIMTDASRHRTYVRAVNTTWAQRCNKHLFVSSSDDNTLPTINLGFHKSRNSWRKVRSMLKFVHMHYLLQQTVQCYLSLCYIRVIFLDQYDWFLAATDDSYVILENLRYLLLQYSPQEALVFGSHIFTFPKLNKKSSYSLQGFILSKEAVRKIVIDGLKSSKNCTKEKGNELELMWMCFQNSGVRFVDSRDRENAHLILPLKPQEHVAPYELVFNTTAQKWLENASDRAVFPSGMDCCSEYPISFHTIPYRGIYALEFLIYRQRIFGVDMPAMRYGDERMVWSSLFGDLIENHEF</sequence>
<evidence type="ECO:0000256" key="10">
    <source>
        <dbReference type="ARBA" id="ARBA00022989"/>
    </source>
</evidence>
<evidence type="ECO:0000256" key="3">
    <source>
        <dbReference type="ARBA" id="ARBA00006462"/>
    </source>
</evidence>
<comment type="caution">
    <text evidence="14">The sequence shown here is derived from an EMBL/GenBank/DDBJ whole genome shotgun (WGS) entry which is preliminary data.</text>
</comment>
<dbReference type="EMBL" id="JAVFWL010000003">
    <property type="protein sequence ID" value="KAK6740239.1"/>
    <property type="molecule type" value="Genomic_DNA"/>
</dbReference>
<keyword evidence="11 12" id="KW-0472">Membrane</keyword>
<organism evidence="14 15">
    <name type="scientific">Necator americanus</name>
    <name type="common">Human hookworm</name>
    <dbReference type="NCBI Taxonomy" id="51031"/>
    <lineage>
        <taxon>Eukaryota</taxon>
        <taxon>Metazoa</taxon>
        <taxon>Ecdysozoa</taxon>
        <taxon>Nematoda</taxon>
        <taxon>Chromadorea</taxon>
        <taxon>Rhabditida</taxon>
        <taxon>Rhabditina</taxon>
        <taxon>Rhabditomorpha</taxon>
        <taxon>Strongyloidea</taxon>
        <taxon>Ancylostomatidae</taxon>
        <taxon>Bunostominae</taxon>
        <taxon>Necator</taxon>
    </lineage>
</organism>
<dbReference type="EC" id="2.4.1.122" evidence="4"/>
<name>A0ABR1CPG8_NECAM</name>
<evidence type="ECO:0000256" key="7">
    <source>
        <dbReference type="ARBA" id="ARBA00022692"/>
    </source>
</evidence>
<dbReference type="InterPro" id="IPR026050">
    <property type="entry name" value="C1GALT1/C1GALT1_chp1"/>
</dbReference>
<reference evidence="14 15" key="1">
    <citation type="submission" date="2023-08" db="EMBL/GenBank/DDBJ databases">
        <title>A Necator americanus chromosomal reference genome.</title>
        <authorList>
            <person name="Ilik V."/>
            <person name="Petrzelkova K.J."/>
            <person name="Pardy F."/>
            <person name="Fuh T."/>
            <person name="Niatou-Singa F.S."/>
            <person name="Gouil Q."/>
            <person name="Baker L."/>
            <person name="Ritchie M.E."/>
            <person name="Jex A.R."/>
            <person name="Gazzola D."/>
            <person name="Li H."/>
            <person name="Toshio Fujiwara R."/>
            <person name="Zhan B."/>
            <person name="Aroian R.V."/>
            <person name="Pafco B."/>
            <person name="Schwarz E.M."/>
        </authorList>
    </citation>
    <scope>NUCLEOTIDE SEQUENCE [LARGE SCALE GENOMIC DNA]</scope>
    <source>
        <strain evidence="14 15">Aroian</strain>
        <tissue evidence="14">Whole animal</tissue>
    </source>
</reference>
<dbReference type="PANTHER" id="PTHR23033:SF14">
    <property type="entry name" value="GLYCOPROTEIN-N-ACETYLGALACTOSAMINE 3-BETA-GALACTOSYLTRANSFERASE 1-RELATED"/>
    <property type="match status" value="1"/>
</dbReference>
<keyword evidence="10 12" id="KW-1133">Transmembrane helix</keyword>
<keyword evidence="5" id="KW-0328">Glycosyltransferase</keyword>
<dbReference type="Proteomes" id="UP001303046">
    <property type="component" value="Unassembled WGS sequence"/>
</dbReference>
<feature type="transmembrane region" description="Helical" evidence="12">
    <location>
        <begin position="20"/>
        <end position="40"/>
    </location>
</feature>
<evidence type="ECO:0000256" key="8">
    <source>
        <dbReference type="ARBA" id="ARBA00022741"/>
    </source>
</evidence>
<dbReference type="Pfam" id="PF02434">
    <property type="entry name" value="Fringe"/>
    <property type="match status" value="1"/>
</dbReference>
<dbReference type="PANTHER" id="PTHR23033">
    <property type="entry name" value="BETA1,3-GALACTOSYLTRANSFERASE"/>
    <property type="match status" value="1"/>
</dbReference>
<evidence type="ECO:0000256" key="11">
    <source>
        <dbReference type="ARBA" id="ARBA00023136"/>
    </source>
</evidence>
<keyword evidence="8" id="KW-0547">Nucleotide-binding</keyword>
<evidence type="ECO:0000256" key="12">
    <source>
        <dbReference type="SAM" id="Phobius"/>
    </source>
</evidence>
<dbReference type="InterPro" id="IPR003378">
    <property type="entry name" value="Fringe-like_glycosylTrfase"/>
</dbReference>
<gene>
    <name evidence="14" type="primary">Necator_chrIII.g9372</name>
    <name evidence="14" type="ORF">RB195_008607</name>
</gene>
<evidence type="ECO:0000259" key="13">
    <source>
        <dbReference type="Pfam" id="PF02434"/>
    </source>
</evidence>
<keyword evidence="9" id="KW-0735">Signal-anchor</keyword>
<evidence type="ECO:0000256" key="5">
    <source>
        <dbReference type="ARBA" id="ARBA00022676"/>
    </source>
</evidence>
<evidence type="ECO:0000256" key="6">
    <source>
        <dbReference type="ARBA" id="ARBA00022679"/>
    </source>
</evidence>
<evidence type="ECO:0000256" key="9">
    <source>
        <dbReference type="ARBA" id="ARBA00022968"/>
    </source>
</evidence>
<evidence type="ECO:0000256" key="1">
    <source>
        <dbReference type="ARBA" id="ARBA00004606"/>
    </source>
</evidence>
<dbReference type="Gene3D" id="3.90.550.50">
    <property type="match status" value="1"/>
</dbReference>
<comment type="similarity">
    <text evidence="3">Belongs to the glycosyltransferase 31 family. Beta3-Gal-T subfamily.</text>
</comment>
<feature type="domain" description="Fringe-like glycosyltransferase" evidence="13">
    <location>
        <begin position="137"/>
        <end position="291"/>
    </location>
</feature>
<evidence type="ECO:0000313" key="14">
    <source>
        <dbReference type="EMBL" id="KAK6740239.1"/>
    </source>
</evidence>
<accession>A0ABR1CPG8</accession>
<keyword evidence="15" id="KW-1185">Reference proteome</keyword>
<keyword evidence="7 12" id="KW-0812">Transmembrane</keyword>
<comment type="subcellular location">
    <subcellularLocation>
        <location evidence="1">Membrane</location>
        <topology evidence="1">Single-pass type II membrane protein</topology>
    </subcellularLocation>
</comment>
<evidence type="ECO:0000313" key="15">
    <source>
        <dbReference type="Proteomes" id="UP001303046"/>
    </source>
</evidence>
<comment type="pathway">
    <text evidence="2">Protein modification; protein glycosylation.</text>
</comment>
<protein>
    <recommendedName>
        <fullName evidence="4">N-acetylgalactosaminide beta-1,3-galactosyltransferase</fullName>
        <ecNumber evidence="4">2.4.1.122</ecNumber>
    </recommendedName>
</protein>